<dbReference type="GO" id="GO:0006261">
    <property type="term" value="P:DNA-templated DNA replication"/>
    <property type="evidence" value="ECO:0007669"/>
    <property type="project" value="TreeGrafter"/>
</dbReference>
<reference evidence="14 15" key="1">
    <citation type="journal article" name="Front. Microbiol.">
        <title>Sugar Metabolism of the First Thermophilic Planctomycete Thermogutta terrifontis: Comparative Genomic and Transcriptomic Approaches.</title>
        <authorList>
            <person name="Elcheninov A.G."/>
            <person name="Menzel P."/>
            <person name="Gudbergsdottir S.R."/>
            <person name="Slesarev A.I."/>
            <person name="Kadnikov V.V."/>
            <person name="Krogh A."/>
            <person name="Bonch-Osmolovskaya E.A."/>
            <person name="Peng X."/>
            <person name="Kublanov I.V."/>
        </authorList>
    </citation>
    <scope>NUCLEOTIDE SEQUENCE [LARGE SCALE GENOMIC DNA]</scope>
    <source>
        <strain evidence="14 15">R1</strain>
    </source>
</reference>
<dbReference type="NCBIfam" id="TIGR02397">
    <property type="entry name" value="dnaX_nterm"/>
    <property type="match status" value="1"/>
</dbReference>
<keyword evidence="6 11" id="KW-0547">Nucleotide-binding</keyword>
<evidence type="ECO:0000256" key="5">
    <source>
        <dbReference type="ARBA" id="ARBA00022723"/>
    </source>
</evidence>
<evidence type="ECO:0000256" key="9">
    <source>
        <dbReference type="ARBA" id="ARBA00022932"/>
    </source>
</evidence>
<dbReference type="CDD" id="cd00009">
    <property type="entry name" value="AAA"/>
    <property type="match status" value="1"/>
</dbReference>
<keyword evidence="5" id="KW-0479">Metal-binding</keyword>
<feature type="compositionally biased region" description="Polar residues" evidence="12">
    <location>
        <begin position="417"/>
        <end position="441"/>
    </location>
</feature>
<dbReference type="FunFam" id="1.10.8.60:FF:000013">
    <property type="entry name" value="DNA polymerase III subunit gamma/tau"/>
    <property type="match status" value="1"/>
</dbReference>
<keyword evidence="7" id="KW-0862">Zinc</keyword>
<dbReference type="InterPro" id="IPR027417">
    <property type="entry name" value="P-loop_NTPase"/>
</dbReference>
<dbReference type="Pfam" id="PF22608">
    <property type="entry name" value="DNAX_ATPase_lid"/>
    <property type="match status" value="1"/>
</dbReference>
<feature type="domain" description="AAA+ ATPase" evidence="13">
    <location>
        <begin position="60"/>
        <end position="202"/>
    </location>
</feature>
<keyword evidence="15" id="KW-1185">Reference proteome</keyword>
<evidence type="ECO:0000256" key="4">
    <source>
        <dbReference type="ARBA" id="ARBA00022705"/>
    </source>
</evidence>
<dbReference type="SMART" id="SM00382">
    <property type="entry name" value="AAA"/>
    <property type="match status" value="1"/>
</dbReference>
<comment type="catalytic activity">
    <reaction evidence="10 11">
        <text>DNA(n) + a 2'-deoxyribonucleoside 5'-triphosphate = DNA(n+1) + diphosphate</text>
        <dbReference type="Rhea" id="RHEA:22508"/>
        <dbReference type="Rhea" id="RHEA-COMP:17339"/>
        <dbReference type="Rhea" id="RHEA-COMP:17340"/>
        <dbReference type="ChEBI" id="CHEBI:33019"/>
        <dbReference type="ChEBI" id="CHEBI:61560"/>
        <dbReference type="ChEBI" id="CHEBI:173112"/>
        <dbReference type="EC" id="2.7.7.7"/>
    </reaction>
</comment>
<evidence type="ECO:0000256" key="8">
    <source>
        <dbReference type="ARBA" id="ARBA00022840"/>
    </source>
</evidence>
<dbReference type="SUPFAM" id="SSF52540">
    <property type="entry name" value="P-loop containing nucleoside triphosphate hydrolases"/>
    <property type="match status" value="1"/>
</dbReference>
<dbReference type="NCBIfam" id="NF004046">
    <property type="entry name" value="PRK05563.1"/>
    <property type="match status" value="1"/>
</dbReference>
<evidence type="ECO:0000256" key="1">
    <source>
        <dbReference type="ARBA" id="ARBA00006360"/>
    </source>
</evidence>
<organism evidence="14 15">
    <name type="scientific">Thermogutta terrifontis</name>
    <dbReference type="NCBI Taxonomy" id="1331910"/>
    <lineage>
        <taxon>Bacteria</taxon>
        <taxon>Pseudomonadati</taxon>
        <taxon>Planctomycetota</taxon>
        <taxon>Planctomycetia</taxon>
        <taxon>Pirellulales</taxon>
        <taxon>Thermoguttaceae</taxon>
        <taxon>Thermogutta</taxon>
    </lineage>
</organism>
<evidence type="ECO:0000256" key="7">
    <source>
        <dbReference type="ARBA" id="ARBA00022833"/>
    </source>
</evidence>
<dbReference type="EC" id="2.7.7.7" evidence="11"/>
<evidence type="ECO:0000313" key="15">
    <source>
        <dbReference type="Proteomes" id="UP000215086"/>
    </source>
</evidence>
<dbReference type="InterPro" id="IPR022754">
    <property type="entry name" value="DNA_pol_III_gamma-3"/>
</dbReference>
<dbReference type="Gene3D" id="1.20.272.10">
    <property type="match status" value="1"/>
</dbReference>
<feature type="region of interest" description="Disordered" evidence="12">
    <location>
        <begin position="416"/>
        <end position="469"/>
    </location>
</feature>
<evidence type="ECO:0000256" key="11">
    <source>
        <dbReference type="RuleBase" id="RU364063"/>
    </source>
</evidence>
<feature type="compositionally biased region" description="Acidic residues" evidence="12">
    <location>
        <begin position="640"/>
        <end position="657"/>
    </location>
</feature>
<dbReference type="FunFam" id="3.40.50.300:FF:000014">
    <property type="entry name" value="DNA polymerase III subunit gamma/tau"/>
    <property type="match status" value="1"/>
</dbReference>
<gene>
    <name evidence="11" type="primary">dnaX</name>
    <name evidence="14" type="ORF">THTE_2681</name>
</gene>
<evidence type="ECO:0000256" key="3">
    <source>
        <dbReference type="ARBA" id="ARBA00022695"/>
    </source>
</evidence>
<comment type="similarity">
    <text evidence="1 11">Belongs to the DnaX/STICHEL family.</text>
</comment>
<evidence type="ECO:0000256" key="2">
    <source>
        <dbReference type="ARBA" id="ARBA00022679"/>
    </source>
</evidence>
<dbReference type="InterPro" id="IPR008921">
    <property type="entry name" value="DNA_pol3_clamp-load_cplx_C"/>
</dbReference>
<keyword evidence="4 11" id="KW-0235">DNA replication</keyword>
<evidence type="ECO:0000313" key="14">
    <source>
        <dbReference type="EMBL" id="ASV75283.1"/>
    </source>
</evidence>
<feature type="region of interest" description="Disordered" evidence="12">
    <location>
        <begin position="622"/>
        <end position="657"/>
    </location>
</feature>
<dbReference type="RefSeq" id="WP_207651692.1">
    <property type="nucleotide sequence ID" value="NZ_CP018477.1"/>
</dbReference>
<dbReference type="GO" id="GO:0009360">
    <property type="term" value="C:DNA polymerase III complex"/>
    <property type="evidence" value="ECO:0007669"/>
    <property type="project" value="InterPro"/>
</dbReference>
<sequence>MAARSKQKQESPQSVAESQPRPSSGYLVVARRYRPQTFDELVGQEHVATALKNAIKTGRIGHAYLFTGARGVGKTSTARIFSKALNCVKGPTTEPCNQCDICRSISAGEDIDVLEIDGASNRGIEEIRQLRQNVVVRPSRARFKIYIIDEVHMLTKEAFNALLKTLEEPPEHVKFIFCTTEPNKVPVTILSRCQRFDFAGIESHTIVARLKQILEAENISAEAGVLELLAQRAGGSMRDAQSLLEQLLAFADKEIRLQDVFDLLGMTRSDVLEALAESAADGNVGRVVEIFHQAITEGADPALLLEQFLTFLRDCMVAEVGSSSQLFLTAQTEDGQRVQQIARNWGLPRLLAAMQILDHTLARMRAVTYDRVLAELALVRISRLGDLLHVHHLVDILKSGQIESLQQIVVGAPTIASGRSQSASPPQTGTVLPRSTGSHPSRSPEGLPDAGFPAQPLANSRQAIESAKQEVALQREKAFGAGSVKTEAMEPGGHVTQLTPDNLAAVWKHVYESVGGMAADHAKAYHNLHLEDGGKLVVTFRKDQKFSCDYCSRPENQEKFNRALRQIVGHPVKLDFVVSEDGGGATSSRPVTAGERSLFDVLQEPMIRKTVEIFGARPVAILPPTKKPVDQPAETPPEMEVGEAADSMEDESDDFED</sequence>
<dbReference type="GO" id="GO:0003887">
    <property type="term" value="F:DNA-directed DNA polymerase activity"/>
    <property type="evidence" value="ECO:0007669"/>
    <property type="project" value="UniProtKB-KW"/>
</dbReference>
<evidence type="ECO:0000256" key="12">
    <source>
        <dbReference type="SAM" id="MobiDB-lite"/>
    </source>
</evidence>
<dbReference type="InterPro" id="IPR012763">
    <property type="entry name" value="DNA_pol_III_sug/sutau_N"/>
</dbReference>
<comment type="function">
    <text evidence="11">DNA polymerase III is a complex, multichain enzyme responsible for most of the replicative synthesis in bacteria. This DNA polymerase also exhibits 3' to 5' exonuclease activity.</text>
</comment>
<dbReference type="CDD" id="cd18137">
    <property type="entry name" value="HLD_clamp_pol_III_gamma_tau"/>
    <property type="match status" value="1"/>
</dbReference>
<keyword evidence="8 11" id="KW-0067">ATP-binding</keyword>
<keyword evidence="9 11" id="KW-0239">DNA-directed DNA polymerase</keyword>
<dbReference type="PANTHER" id="PTHR11669">
    <property type="entry name" value="REPLICATION FACTOR C / DNA POLYMERASE III GAMMA-TAU SUBUNIT"/>
    <property type="match status" value="1"/>
</dbReference>
<dbReference type="EMBL" id="CP018477">
    <property type="protein sequence ID" value="ASV75283.1"/>
    <property type="molecule type" value="Genomic_DNA"/>
</dbReference>
<keyword evidence="3 11" id="KW-0548">Nucleotidyltransferase</keyword>
<dbReference type="SUPFAM" id="SSF48019">
    <property type="entry name" value="post-AAA+ oligomerization domain-like"/>
    <property type="match status" value="1"/>
</dbReference>
<comment type="subunit">
    <text evidence="11">DNA polymerase III contains a core (composed of alpha, epsilon and theta chains) that associates with a tau subunit. This core dimerizes to form the POLIII' complex. PolIII' associates with the gamma complex (composed of gamma, delta, delta', psi and chi chains) and with the beta chain to form the complete DNA polymerase III complex.</text>
</comment>
<dbReference type="Pfam" id="PF13177">
    <property type="entry name" value="DNA_pol3_delta2"/>
    <property type="match status" value="1"/>
</dbReference>
<evidence type="ECO:0000256" key="10">
    <source>
        <dbReference type="ARBA" id="ARBA00049244"/>
    </source>
</evidence>
<evidence type="ECO:0000256" key="6">
    <source>
        <dbReference type="ARBA" id="ARBA00022741"/>
    </source>
</evidence>
<dbReference type="Gene3D" id="1.10.8.60">
    <property type="match status" value="1"/>
</dbReference>
<proteinExistence type="inferred from homology"/>
<dbReference type="InterPro" id="IPR003593">
    <property type="entry name" value="AAA+_ATPase"/>
</dbReference>
<dbReference type="Pfam" id="PF12169">
    <property type="entry name" value="DNA_pol3_gamma3"/>
    <property type="match status" value="1"/>
</dbReference>
<dbReference type="Gene3D" id="3.40.50.300">
    <property type="entry name" value="P-loop containing nucleotide triphosphate hydrolases"/>
    <property type="match status" value="1"/>
</dbReference>
<feature type="compositionally biased region" description="Polar residues" evidence="12">
    <location>
        <begin position="10"/>
        <end position="22"/>
    </location>
</feature>
<dbReference type="KEGG" id="ttf:THTE_2681"/>
<evidence type="ECO:0000259" key="13">
    <source>
        <dbReference type="SMART" id="SM00382"/>
    </source>
</evidence>
<dbReference type="PANTHER" id="PTHR11669:SF0">
    <property type="entry name" value="PROTEIN STICHEL-LIKE 2"/>
    <property type="match status" value="1"/>
</dbReference>
<accession>A0A286RH48</accession>
<dbReference type="AlphaFoldDB" id="A0A286RH48"/>
<name>A0A286RH48_9BACT</name>
<dbReference type="InterPro" id="IPR045085">
    <property type="entry name" value="HLD_clamp_pol_III_gamma_tau"/>
</dbReference>
<feature type="region of interest" description="Disordered" evidence="12">
    <location>
        <begin position="1"/>
        <end position="23"/>
    </location>
</feature>
<dbReference type="GO" id="GO:0003677">
    <property type="term" value="F:DNA binding"/>
    <property type="evidence" value="ECO:0007669"/>
    <property type="project" value="InterPro"/>
</dbReference>
<dbReference type="InterPro" id="IPR050238">
    <property type="entry name" value="DNA_Rep/Repair_Clamp_Loader"/>
</dbReference>
<dbReference type="GO" id="GO:0046872">
    <property type="term" value="F:metal ion binding"/>
    <property type="evidence" value="ECO:0007669"/>
    <property type="project" value="UniProtKB-KW"/>
</dbReference>
<dbReference type="Proteomes" id="UP000215086">
    <property type="component" value="Chromosome"/>
</dbReference>
<protein>
    <recommendedName>
        <fullName evidence="11">DNA polymerase III subunit gamma/tau</fullName>
        <ecNumber evidence="11">2.7.7.7</ecNumber>
    </recommendedName>
</protein>
<dbReference type="GO" id="GO:0005524">
    <property type="term" value="F:ATP binding"/>
    <property type="evidence" value="ECO:0007669"/>
    <property type="project" value="UniProtKB-KW"/>
</dbReference>
<keyword evidence="2 11" id="KW-0808">Transferase</keyword>